<reference evidence="1 2" key="1">
    <citation type="journal article" date="2006" name="Proc. Natl. Acad. Sci. U.S.A.">
        <title>Burkholderia xenovorans LB400 harbors a multi-replicon, 9.73-Mbp genome shaped for versatility.</title>
        <authorList>
            <person name="Chain P.S."/>
            <person name="Denef V.J."/>
            <person name="Konstantinidis K.T."/>
            <person name="Vergez L.M."/>
            <person name="Agullo L."/>
            <person name="Reyes V.L."/>
            <person name="Hauser L."/>
            <person name="Cordova M."/>
            <person name="Gomez L."/>
            <person name="Gonzalez M."/>
            <person name="Land M."/>
            <person name="Lao V."/>
            <person name="Larimer F."/>
            <person name="LiPuma J.J."/>
            <person name="Mahenthiralingam E."/>
            <person name="Malfatti S.A."/>
            <person name="Marx C.J."/>
            <person name="Parnell J.J."/>
            <person name="Ramette A."/>
            <person name="Richardson P."/>
            <person name="Seeger M."/>
            <person name="Smith D."/>
            <person name="Spilker T."/>
            <person name="Sul W.J."/>
            <person name="Tsoi T.V."/>
            <person name="Ulrich L.E."/>
            <person name="Zhulin I.B."/>
            <person name="Tiedje J.M."/>
        </authorList>
    </citation>
    <scope>NUCLEOTIDE SEQUENCE [LARGE SCALE GENOMIC DNA]</scope>
    <source>
        <strain evidence="1 2">LB400</strain>
    </source>
</reference>
<dbReference type="Proteomes" id="UP000001817">
    <property type="component" value="Chromosome 3"/>
</dbReference>
<protein>
    <submittedName>
        <fullName evidence="1">Uncharacterized protein</fullName>
    </submittedName>
</protein>
<dbReference type="KEGG" id="bxe:Bxe_C0731"/>
<organism evidence="1 2">
    <name type="scientific">Paraburkholderia xenovorans (strain LB400)</name>
    <dbReference type="NCBI Taxonomy" id="266265"/>
    <lineage>
        <taxon>Bacteria</taxon>
        <taxon>Pseudomonadati</taxon>
        <taxon>Pseudomonadota</taxon>
        <taxon>Betaproteobacteria</taxon>
        <taxon>Burkholderiales</taxon>
        <taxon>Burkholderiaceae</taxon>
        <taxon>Paraburkholderia</taxon>
    </lineage>
</organism>
<gene>
    <name evidence="1" type="ORF">Bxe_C0731</name>
</gene>
<dbReference type="AlphaFoldDB" id="Q13GZ4"/>
<evidence type="ECO:0000313" key="1">
    <source>
        <dbReference type="EMBL" id="ABE36645.1"/>
    </source>
</evidence>
<accession>Q13GZ4</accession>
<keyword evidence="2" id="KW-1185">Reference proteome</keyword>
<evidence type="ECO:0000313" key="2">
    <source>
        <dbReference type="Proteomes" id="UP000001817"/>
    </source>
</evidence>
<proteinExistence type="predicted"/>
<name>Q13GZ4_PARXL</name>
<dbReference type="EMBL" id="CP000272">
    <property type="protein sequence ID" value="ABE36645.1"/>
    <property type="molecule type" value="Genomic_DNA"/>
</dbReference>
<sequence>MPVMAEELRTVWTLLCRSAFQKPVPARYLLSLCSSLLQCEWLLNDSGGEGPLQATIRTGCDGEKSAHARTGQACEAVAHPGRMNTPD</sequence>